<dbReference type="Proteomes" id="UP000018144">
    <property type="component" value="Unassembled WGS sequence"/>
</dbReference>
<organism evidence="1 2">
    <name type="scientific">Pyronema omphalodes (strain CBS 100304)</name>
    <name type="common">Pyronema confluens</name>
    <dbReference type="NCBI Taxonomy" id="1076935"/>
    <lineage>
        <taxon>Eukaryota</taxon>
        <taxon>Fungi</taxon>
        <taxon>Dikarya</taxon>
        <taxon>Ascomycota</taxon>
        <taxon>Pezizomycotina</taxon>
        <taxon>Pezizomycetes</taxon>
        <taxon>Pezizales</taxon>
        <taxon>Pyronemataceae</taxon>
        <taxon>Pyronema</taxon>
    </lineage>
</organism>
<dbReference type="EMBL" id="HF936512">
    <property type="protein sequence ID" value="CCX34307.1"/>
    <property type="molecule type" value="Genomic_DNA"/>
</dbReference>
<evidence type="ECO:0000313" key="2">
    <source>
        <dbReference type="Proteomes" id="UP000018144"/>
    </source>
</evidence>
<proteinExistence type="predicted"/>
<keyword evidence="2" id="KW-1185">Reference proteome</keyword>
<name>U4LV66_PYROM</name>
<accession>U4LV66</accession>
<protein>
    <submittedName>
        <fullName evidence="1">Uncharacterized protein</fullName>
    </submittedName>
</protein>
<sequence>MHIELVFYPDSNGISDGRFGPTLLFTFSLTHFYLHHNITVYNTMSHPEDIALRSSGDDFSFPVIYRSPKYRNQNLLRSAVWNASIERAGTGTHLTVGAPGQPQISVTVPSPFVISSITVGTTTSKTQTDLYDGTITRTCSTTATINFLDSPRPLQPIAPVSTKRCGGKLYLNPRIQYLDGKVMGIGVLVVLDALCPYTELSKTPVASMLLRRTRLNTRQEPMGSSTLIRSNISTAQEAPLTPNTPWVLVLVLLQAPVVLRIRLL</sequence>
<evidence type="ECO:0000313" key="1">
    <source>
        <dbReference type="EMBL" id="CCX34307.1"/>
    </source>
</evidence>
<reference evidence="1 2" key="1">
    <citation type="journal article" date="2013" name="PLoS Genet.">
        <title>The genome and development-dependent transcriptomes of Pyronema confluens: a window into fungal evolution.</title>
        <authorList>
            <person name="Traeger S."/>
            <person name="Altegoer F."/>
            <person name="Freitag M."/>
            <person name="Gabaldon T."/>
            <person name="Kempken F."/>
            <person name="Kumar A."/>
            <person name="Marcet-Houben M."/>
            <person name="Poggeler S."/>
            <person name="Stajich J.E."/>
            <person name="Nowrousian M."/>
        </authorList>
    </citation>
    <scope>NUCLEOTIDE SEQUENCE [LARGE SCALE GENOMIC DNA]</scope>
    <source>
        <strain evidence="2">CBS 100304</strain>
        <tissue evidence="1">Vegetative mycelium</tissue>
    </source>
</reference>
<dbReference type="AlphaFoldDB" id="U4LV66"/>
<gene>
    <name evidence="1" type="ORF">PCON_03500</name>
</gene>